<name>A0A8K0RWG5_9HYPO</name>
<gene>
    <name evidence="1" type="ORF">BKA59DRAFT_126367</name>
</gene>
<evidence type="ECO:0000313" key="2">
    <source>
        <dbReference type="Proteomes" id="UP000813427"/>
    </source>
</evidence>
<dbReference type="AlphaFoldDB" id="A0A8K0RWG5"/>
<dbReference type="Proteomes" id="UP000813427">
    <property type="component" value="Unassembled WGS sequence"/>
</dbReference>
<proteinExistence type="predicted"/>
<reference evidence="1" key="1">
    <citation type="journal article" date="2021" name="Nat. Commun.">
        <title>Genetic determinants of endophytism in the Arabidopsis root mycobiome.</title>
        <authorList>
            <person name="Mesny F."/>
            <person name="Miyauchi S."/>
            <person name="Thiergart T."/>
            <person name="Pickel B."/>
            <person name="Atanasova L."/>
            <person name="Karlsson M."/>
            <person name="Huettel B."/>
            <person name="Barry K.W."/>
            <person name="Haridas S."/>
            <person name="Chen C."/>
            <person name="Bauer D."/>
            <person name="Andreopoulos W."/>
            <person name="Pangilinan J."/>
            <person name="LaButti K."/>
            <person name="Riley R."/>
            <person name="Lipzen A."/>
            <person name="Clum A."/>
            <person name="Drula E."/>
            <person name="Henrissat B."/>
            <person name="Kohler A."/>
            <person name="Grigoriev I.V."/>
            <person name="Martin F.M."/>
            <person name="Hacquard S."/>
        </authorList>
    </citation>
    <scope>NUCLEOTIDE SEQUENCE</scope>
    <source>
        <strain evidence="1">MPI-SDFR-AT-0068</strain>
    </source>
</reference>
<dbReference type="EMBL" id="JAGPXF010000003">
    <property type="protein sequence ID" value="KAH7251257.1"/>
    <property type="molecule type" value="Genomic_DNA"/>
</dbReference>
<sequence length="92" mass="10224">MFSQAVATSISVIMRGCLAVTRLCKILKNLMRFVCKSLPSVSSSNHILDSCCKTNNCDDTVAIQGRLPVRYHDTCGFVQKQIEGMQTVLREL</sequence>
<evidence type="ECO:0000313" key="1">
    <source>
        <dbReference type="EMBL" id="KAH7251257.1"/>
    </source>
</evidence>
<comment type="caution">
    <text evidence="1">The sequence shown here is derived from an EMBL/GenBank/DDBJ whole genome shotgun (WGS) entry which is preliminary data.</text>
</comment>
<keyword evidence="2" id="KW-1185">Reference proteome</keyword>
<protein>
    <submittedName>
        <fullName evidence="1">Uncharacterized protein</fullName>
    </submittedName>
</protein>
<organism evidence="1 2">
    <name type="scientific">Fusarium tricinctum</name>
    <dbReference type="NCBI Taxonomy" id="61284"/>
    <lineage>
        <taxon>Eukaryota</taxon>
        <taxon>Fungi</taxon>
        <taxon>Dikarya</taxon>
        <taxon>Ascomycota</taxon>
        <taxon>Pezizomycotina</taxon>
        <taxon>Sordariomycetes</taxon>
        <taxon>Hypocreomycetidae</taxon>
        <taxon>Hypocreales</taxon>
        <taxon>Nectriaceae</taxon>
        <taxon>Fusarium</taxon>
        <taxon>Fusarium tricinctum species complex</taxon>
    </lineage>
</organism>
<accession>A0A8K0RWG5</accession>